<reference evidence="1" key="2">
    <citation type="journal article" date="2015" name="Data Brief">
        <title>Shoot transcriptome of the giant reed, Arundo donax.</title>
        <authorList>
            <person name="Barrero R.A."/>
            <person name="Guerrero F.D."/>
            <person name="Moolhuijzen P."/>
            <person name="Goolsby J.A."/>
            <person name="Tidwell J."/>
            <person name="Bellgard S.E."/>
            <person name="Bellgard M.I."/>
        </authorList>
    </citation>
    <scope>NUCLEOTIDE SEQUENCE</scope>
    <source>
        <tissue evidence="1">Shoot tissue taken approximately 20 cm above the soil surface</tissue>
    </source>
</reference>
<evidence type="ECO:0000313" key="1">
    <source>
        <dbReference type="EMBL" id="JAD95913.1"/>
    </source>
</evidence>
<sequence>MQMELQLPNIILQRHAVVRRRVWPVMISQSLVNRAPGSRLPRVRRVLRREGSDGSLCLAAALLHGAVRRRVLACLHQVPVGRSTLRPPVVRQGSGHGGGGGLGRTRRRLRLAVLGFVVPGRSLPPGHYPSRLLHLFFQTCHGSRHRHE</sequence>
<reference evidence="1" key="1">
    <citation type="submission" date="2014-09" db="EMBL/GenBank/DDBJ databases">
        <authorList>
            <person name="Magalhaes I.L.F."/>
            <person name="Oliveira U."/>
            <person name="Santos F.R."/>
            <person name="Vidigal T.H.D.A."/>
            <person name="Brescovit A.D."/>
            <person name="Santos A.J."/>
        </authorList>
    </citation>
    <scope>NUCLEOTIDE SEQUENCE</scope>
    <source>
        <tissue evidence="1">Shoot tissue taken approximately 20 cm above the soil surface</tissue>
    </source>
</reference>
<proteinExistence type="predicted"/>
<protein>
    <submittedName>
        <fullName evidence="1">Uncharacterized protein</fullName>
    </submittedName>
</protein>
<organism evidence="1">
    <name type="scientific">Arundo donax</name>
    <name type="common">Giant reed</name>
    <name type="synonym">Donax arundinaceus</name>
    <dbReference type="NCBI Taxonomy" id="35708"/>
    <lineage>
        <taxon>Eukaryota</taxon>
        <taxon>Viridiplantae</taxon>
        <taxon>Streptophyta</taxon>
        <taxon>Embryophyta</taxon>
        <taxon>Tracheophyta</taxon>
        <taxon>Spermatophyta</taxon>
        <taxon>Magnoliopsida</taxon>
        <taxon>Liliopsida</taxon>
        <taxon>Poales</taxon>
        <taxon>Poaceae</taxon>
        <taxon>PACMAD clade</taxon>
        <taxon>Arundinoideae</taxon>
        <taxon>Arundineae</taxon>
        <taxon>Arundo</taxon>
    </lineage>
</organism>
<dbReference type="EMBL" id="GBRH01201982">
    <property type="protein sequence ID" value="JAD95913.1"/>
    <property type="molecule type" value="Transcribed_RNA"/>
</dbReference>
<dbReference type="AlphaFoldDB" id="A0A0A9EA44"/>
<name>A0A0A9EA44_ARUDO</name>
<accession>A0A0A9EA44</accession>